<dbReference type="KEGG" id="ccal:108629616"/>
<evidence type="ECO:0000313" key="3">
    <source>
        <dbReference type="RefSeq" id="XP_017887873.1"/>
    </source>
</evidence>
<dbReference type="RefSeq" id="XP_017887873.1">
    <property type="nucleotide sequence ID" value="XM_018032384.2"/>
</dbReference>
<feature type="transmembrane region" description="Helical" evidence="1">
    <location>
        <begin position="199"/>
        <end position="221"/>
    </location>
</feature>
<evidence type="ECO:0000256" key="1">
    <source>
        <dbReference type="SAM" id="Phobius"/>
    </source>
</evidence>
<protein>
    <submittedName>
        <fullName evidence="3">Uncharacterized protein LOC108629616</fullName>
    </submittedName>
</protein>
<dbReference type="Gene3D" id="3.40.50.300">
    <property type="entry name" value="P-loop containing nucleotide triphosphate hydrolases"/>
    <property type="match status" value="1"/>
</dbReference>
<dbReference type="SUPFAM" id="SSF52540">
    <property type="entry name" value="P-loop containing nucleoside triphosphate hydrolases"/>
    <property type="match status" value="1"/>
</dbReference>
<name>A0AAJ7JA23_9HYME</name>
<gene>
    <name evidence="3" type="primary">LOC108629616</name>
</gene>
<organism evidence="2 3">
    <name type="scientific">Ceratina calcarata</name>
    <dbReference type="NCBI Taxonomy" id="156304"/>
    <lineage>
        <taxon>Eukaryota</taxon>
        <taxon>Metazoa</taxon>
        <taxon>Ecdysozoa</taxon>
        <taxon>Arthropoda</taxon>
        <taxon>Hexapoda</taxon>
        <taxon>Insecta</taxon>
        <taxon>Pterygota</taxon>
        <taxon>Neoptera</taxon>
        <taxon>Endopterygota</taxon>
        <taxon>Hymenoptera</taxon>
        <taxon>Apocrita</taxon>
        <taxon>Aculeata</taxon>
        <taxon>Apoidea</taxon>
        <taxon>Anthophila</taxon>
        <taxon>Apidae</taxon>
        <taxon>Ceratina</taxon>
        <taxon>Zadontomerus</taxon>
    </lineage>
</organism>
<keyword evidence="1" id="KW-0812">Transmembrane</keyword>
<sequence>MEKDFAALKLLDSDADWNLTETVDYSKTPSSQRLHIRQTLESEKQFNLVRQFSYEQILDRNESIRQARSLESPRFDSEYRNEAQTTEFFKSPSRQSFKGNNILHAPKFELRRTVSETQCNEVKNAIDTNKVTFRLPSFKSNVPNQCPDGQPKDFDNINNVIKQENVVTNVNKNTYQNVKSKLRPLVAKSKIPAKQKSHMCYYSCLTLFALPIIAMILSLFVNLNVHTICHRATLFSNASQNLQQAIHGQDDSVSKIITHLDQDFFYLKVLCLVGGTGVGKSYTAEIIMKHFPLREEIFTYDLLVDPLSDETSLSSLESFHLIIMENLKLRNLDIFVNVIEKLSKKKDKCITIIAIFNVAEVDDNLKRKIDLAQSTNKIAEALAHKKIDSLIVPYQPLTEDVLEMCIIKAARDSDLKLTSNQINEIKQSLLQSGSGCKGAHAKAQVIGRSADVN</sequence>
<dbReference type="InterPro" id="IPR027417">
    <property type="entry name" value="P-loop_NTPase"/>
</dbReference>
<proteinExistence type="predicted"/>
<reference evidence="3" key="1">
    <citation type="submission" date="2025-08" db="UniProtKB">
        <authorList>
            <consortium name="RefSeq"/>
        </authorList>
    </citation>
    <scope>IDENTIFICATION</scope>
    <source>
        <tissue evidence="3">Whole body</tissue>
    </source>
</reference>
<dbReference type="Proteomes" id="UP000694925">
    <property type="component" value="Unplaced"/>
</dbReference>
<accession>A0AAJ7JA23</accession>
<keyword evidence="1" id="KW-1133">Transmembrane helix</keyword>
<keyword evidence="1" id="KW-0472">Membrane</keyword>
<keyword evidence="2" id="KW-1185">Reference proteome</keyword>
<dbReference type="AlphaFoldDB" id="A0AAJ7JA23"/>
<evidence type="ECO:0000313" key="2">
    <source>
        <dbReference type="Proteomes" id="UP000694925"/>
    </source>
</evidence>
<dbReference type="GeneID" id="108629616"/>